<gene>
    <name evidence="1" type="ORF">CFP56_003416</name>
</gene>
<evidence type="ECO:0000313" key="2">
    <source>
        <dbReference type="Proteomes" id="UP000237347"/>
    </source>
</evidence>
<protein>
    <submittedName>
        <fullName evidence="1">Uncharacterized protein</fullName>
    </submittedName>
</protein>
<reference evidence="1 2" key="1">
    <citation type="journal article" date="2018" name="Sci. Data">
        <title>The draft genome sequence of cork oak.</title>
        <authorList>
            <person name="Ramos A.M."/>
            <person name="Usie A."/>
            <person name="Barbosa P."/>
            <person name="Barros P.M."/>
            <person name="Capote T."/>
            <person name="Chaves I."/>
            <person name="Simoes F."/>
            <person name="Abreu I."/>
            <person name="Carrasquinho I."/>
            <person name="Faro C."/>
            <person name="Guimaraes J.B."/>
            <person name="Mendonca D."/>
            <person name="Nobrega F."/>
            <person name="Rodrigues L."/>
            <person name="Saibo N.J.M."/>
            <person name="Varela M.C."/>
            <person name="Egas C."/>
            <person name="Matos J."/>
            <person name="Miguel C.M."/>
            <person name="Oliveira M.M."/>
            <person name="Ricardo C.P."/>
            <person name="Goncalves S."/>
        </authorList>
    </citation>
    <scope>NUCLEOTIDE SEQUENCE [LARGE SCALE GENOMIC DNA]</scope>
    <source>
        <strain evidence="2">cv. HL8</strain>
    </source>
</reference>
<sequence length="152" mass="17347">MWEILLLPDPAVLIRQVPGPNHNLARNLNGFDIRLLHLHLRNSHSENTILHGSLNLIHLCILRKPKPPQELAAAALHSMPCVFLLFLLHFPLSAYLEHSVIFNFNLHFLFVEPRKISFEHVGCSGLLPLLPKKLGISDILIRNYSTEKTFEV</sequence>
<dbReference type="AlphaFoldDB" id="A0AAW0LFH2"/>
<dbReference type="EMBL" id="PKMF04000117">
    <property type="protein sequence ID" value="KAK7849178.1"/>
    <property type="molecule type" value="Genomic_DNA"/>
</dbReference>
<name>A0AAW0LFH2_QUESU</name>
<comment type="caution">
    <text evidence="1">The sequence shown here is derived from an EMBL/GenBank/DDBJ whole genome shotgun (WGS) entry which is preliminary data.</text>
</comment>
<evidence type="ECO:0000313" key="1">
    <source>
        <dbReference type="EMBL" id="KAK7849178.1"/>
    </source>
</evidence>
<organism evidence="1 2">
    <name type="scientific">Quercus suber</name>
    <name type="common">Cork oak</name>
    <dbReference type="NCBI Taxonomy" id="58331"/>
    <lineage>
        <taxon>Eukaryota</taxon>
        <taxon>Viridiplantae</taxon>
        <taxon>Streptophyta</taxon>
        <taxon>Embryophyta</taxon>
        <taxon>Tracheophyta</taxon>
        <taxon>Spermatophyta</taxon>
        <taxon>Magnoliopsida</taxon>
        <taxon>eudicotyledons</taxon>
        <taxon>Gunneridae</taxon>
        <taxon>Pentapetalae</taxon>
        <taxon>rosids</taxon>
        <taxon>fabids</taxon>
        <taxon>Fagales</taxon>
        <taxon>Fagaceae</taxon>
        <taxon>Quercus</taxon>
    </lineage>
</organism>
<proteinExistence type="predicted"/>
<keyword evidence="2" id="KW-1185">Reference proteome</keyword>
<accession>A0AAW0LFH2</accession>
<dbReference type="Proteomes" id="UP000237347">
    <property type="component" value="Unassembled WGS sequence"/>
</dbReference>